<comment type="caution">
    <text evidence="1">The sequence shown here is derived from an EMBL/GenBank/DDBJ whole genome shotgun (WGS) entry which is preliminary data.</text>
</comment>
<gene>
    <name evidence="1" type="ORF">SAMN04488518_1131</name>
</gene>
<keyword evidence="2" id="KW-1185">Reference proteome</keyword>
<dbReference type="Proteomes" id="UP000199598">
    <property type="component" value="Unassembled WGS sequence"/>
</dbReference>
<accession>A0A1I4DVA0</accession>
<evidence type="ECO:0000313" key="2">
    <source>
        <dbReference type="Proteomes" id="UP000199598"/>
    </source>
</evidence>
<evidence type="ECO:0000313" key="1">
    <source>
        <dbReference type="EMBL" id="SFK97552.1"/>
    </source>
</evidence>
<dbReference type="EMBL" id="FOSK01000013">
    <property type="protein sequence ID" value="SFK97552.1"/>
    <property type="molecule type" value="Genomic_DNA"/>
</dbReference>
<feature type="non-terminal residue" evidence="1">
    <location>
        <position position="1"/>
    </location>
</feature>
<proteinExistence type="predicted"/>
<organism evidence="1 2">
    <name type="scientific">Pseudovibrio ascidiaceicola</name>
    <dbReference type="NCBI Taxonomy" id="285279"/>
    <lineage>
        <taxon>Bacteria</taxon>
        <taxon>Pseudomonadati</taxon>
        <taxon>Pseudomonadota</taxon>
        <taxon>Alphaproteobacteria</taxon>
        <taxon>Hyphomicrobiales</taxon>
        <taxon>Stappiaceae</taxon>
        <taxon>Pseudovibrio</taxon>
    </lineage>
</organism>
<name>A0A1I4DVA0_9HYPH</name>
<reference evidence="1 2" key="1">
    <citation type="submission" date="2016-10" db="EMBL/GenBank/DDBJ databases">
        <authorList>
            <person name="Varghese N."/>
            <person name="Submissions S."/>
        </authorList>
    </citation>
    <scope>NUCLEOTIDE SEQUENCE [LARGE SCALE GENOMIC DNA]</scope>
    <source>
        <strain evidence="1 2">DSM 16392</strain>
    </source>
</reference>
<sequence>WMGIMVHIAIGDRHVAVAQEMTDEEGVAACLSCEGANRVAQIVNTNIRNVGMDADTLPCIFNYFNRNWLCRIFTAGQNIRCPIHSWNNREDVDGTATYRMRFTFIPFS</sequence>
<protein>
    <submittedName>
        <fullName evidence="1">Uncharacterized protein</fullName>
    </submittedName>
</protein>